<dbReference type="AlphaFoldDB" id="A0A4Z0BKQ8"/>
<accession>A0A4Z0BKQ8</accession>
<reference evidence="1 2" key="1">
    <citation type="submission" date="2019-03" db="EMBL/GenBank/DDBJ databases">
        <title>Ramlibacter rhizophilus CCTCC AB2015357, whole genome shotgun sequence.</title>
        <authorList>
            <person name="Zhang X."/>
            <person name="Feng G."/>
            <person name="Zhu H."/>
        </authorList>
    </citation>
    <scope>NUCLEOTIDE SEQUENCE [LARGE SCALE GENOMIC DNA]</scope>
    <source>
        <strain evidence="1 2">CCTCC AB2015357</strain>
    </source>
</reference>
<name>A0A4Z0BKQ8_9BURK</name>
<evidence type="ECO:0000313" key="1">
    <source>
        <dbReference type="EMBL" id="TFY99905.1"/>
    </source>
</evidence>
<dbReference type="PROSITE" id="PS51257">
    <property type="entry name" value="PROKAR_LIPOPROTEIN"/>
    <property type="match status" value="1"/>
</dbReference>
<proteinExistence type="predicted"/>
<dbReference type="RefSeq" id="WP_135285447.1">
    <property type="nucleotide sequence ID" value="NZ_SMLL01000004.1"/>
</dbReference>
<dbReference type="EMBL" id="SMLL01000004">
    <property type="protein sequence ID" value="TFY99905.1"/>
    <property type="molecule type" value="Genomic_DNA"/>
</dbReference>
<dbReference type="Proteomes" id="UP000297564">
    <property type="component" value="Unassembled WGS sequence"/>
</dbReference>
<protein>
    <recommendedName>
        <fullName evidence="3">Lipoprotein</fullName>
    </recommendedName>
</protein>
<evidence type="ECO:0000313" key="2">
    <source>
        <dbReference type="Proteomes" id="UP000297564"/>
    </source>
</evidence>
<keyword evidence="2" id="KW-1185">Reference proteome</keyword>
<organism evidence="1 2">
    <name type="scientific">Ramlibacter rhizophilus</name>
    <dbReference type="NCBI Taxonomy" id="1781167"/>
    <lineage>
        <taxon>Bacteria</taxon>
        <taxon>Pseudomonadati</taxon>
        <taxon>Pseudomonadota</taxon>
        <taxon>Betaproteobacteria</taxon>
        <taxon>Burkholderiales</taxon>
        <taxon>Comamonadaceae</taxon>
        <taxon>Ramlibacter</taxon>
    </lineage>
</organism>
<comment type="caution">
    <text evidence="1">The sequence shown here is derived from an EMBL/GenBank/DDBJ whole genome shotgun (WGS) entry which is preliminary data.</text>
</comment>
<evidence type="ECO:0008006" key="3">
    <source>
        <dbReference type="Google" id="ProtNLM"/>
    </source>
</evidence>
<dbReference type="OrthoDB" id="8910512at2"/>
<sequence length="348" mass="34383">MSESWKAGDRRATVLSVAACALLLAACGGGGGSGGAGSGGIGGSSAAPLKITEANAKPVAASALENVASEGTGSTADLVSGLKGLGIGGAASPTLQVVRSASTLAGLAAKRAGLSTTKAAVDESVACPQGGTLRVSGNVADGETLVAGDQVNLIATGCRMLVDGELQTLDGGLSLTVRSGSFASSYPAQAELALVATSLRTSTPQYVVEADGDLLATWSASAATRESFVFSGTRFTSSLTMSGQTRSITWRDWRQSVAVDGAQTTLALAAAIEATDGRLGSAPVSYTLTTPVALVQVGSGLSGELKVTGGGSALLLRLVAPDSATLLVDANGDGAYERTLAGTQTELR</sequence>
<gene>
    <name evidence="1" type="ORF">EZ242_12280</name>
</gene>